<dbReference type="OrthoDB" id="2086546at2"/>
<evidence type="ECO:0000256" key="1">
    <source>
        <dbReference type="SAM" id="Phobius"/>
    </source>
</evidence>
<evidence type="ECO:0000313" key="2">
    <source>
        <dbReference type="EMBL" id="KXK64633.1"/>
    </source>
</evidence>
<proteinExistence type="predicted"/>
<protein>
    <recommendedName>
        <fullName evidence="4">DUF1648 domain-containing protein</fullName>
    </recommendedName>
</protein>
<name>A0A136Q1S8_9FIRM</name>
<reference evidence="2 3" key="1">
    <citation type="submission" date="2016-02" db="EMBL/GenBank/DDBJ databases">
        <authorList>
            <person name="Wen L."/>
            <person name="He K."/>
            <person name="Yang H."/>
        </authorList>
    </citation>
    <scope>NUCLEOTIDE SEQUENCE [LARGE SCALE GENOMIC DNA]</scope>
    <source>
        <strain evidence="2 3">DSM 22607</strain>
    </source>
</reference>
<comment type="caution">
    <text evidence="2">The sequence shown here is derived from an EMBL/GenBank/DDBJ whole genome shotgun (WGS) entry which is preliminary data.</text>
</comment>
<dbReference type="Proteomes" id="UP000070366">
    <property type="component" value="Unassembled WGS sequence"/>
</dbReference>
<evidence type="ECO:0000313" key="3">
    <source>
        <dbReference type="Proteomes" id="UP000070366"/>
    </source>
</evidence>
<dbReference type="AlphaFoldDB" id="A0A136Q1S8"/>
<dbReference type="EMBL" id="LSZW01000064">
    <property type="protein sequence ID" value="KXK64633.1"/>
    <property type="molecule type" value="Genomic_DNA"/>
</dbReference>
<dbReference type="KEGG" id="cmiu:B1H56_07810"/>
<feature type="transmembrane region" description="Helical" evidence="1">
    <location>
        <begin position="140"/>
        <end position="158"/>
    </location>
</feature>
<organism evidence="2 3">
    <name type="scientific">Christensenella minuta</name>
    <dbReference type="NCBI Taxonomy" id="626937"/>
    <lineage>
        <taxon>Bacteria</taxon>
        <taxon>Bacillati</taxon>
        <taxon>Bacillota</taxon>
        <taxon>Clostridia</taxon>
        <taxon>Christensenellales</taxon>
        <taxon>Christensenellaceae</taxon>
        <taxon>Christensenella</taxon>
    </lineage>
</organism>
<keyword evidence="1" id="KW-0472">Membrane</keyword>
<feature type="transmembrane region" description="Helical" evidence="1">
    <location>
        <begin position="20"/>
        <end position="39"/>
    </location>
</feature>
<feature type="transmembrane region" description="Helical" evidence="1">
    <location>
        <begin position="59"/>
        <end position="81"/>
    </location>
</feature>
<dbReference type="STRING" id="626937.HMPREF3293_02713"/>
<evidence type="ECO:0008006" key="4">
    <source>
        <dbReference type="Google" id="ProtNLM"/>
    </source>
</evidence>
<sequence>MKREIRLNVLRNWRFVLEWATFVSIICMIVTFALTASVLPMPAPPADADGLIAKYGMRTVLFILFALGGGICGLLFLLSRFPRLYKYPVKINADNVEIQYHIAKIALCAGQLITVVVTCVLMMRVYNQNITTDSVDFRDMLIHSGIAGGVVYMVYFLTARHYR</sequence>
<keyword evidence="3" id="KW-1185">Reference proteome</keyword>
<keyword evidence="1" id="KW-0812">Transmembrane</keyword>
<keyword evidence="1" id="KW-1133">Transmembrane helix</keyword>
<accession>A0A136Q1S8</accession>
<dbReference type="RefSeq" id="WP_066521824.1">
    <property type="nucleotide sequence ID" value="NZ_CABMOF010000006.1"/>
</dbReference>
<gene>
    <name evidence="2" type="ORF">HMPREF3293_02713</name>
</gene>
<feature type="transmembrane region" description="Helical" evidence="1">
    <location>
        <begin position="102"/>
        <end position="125"/>
    </location>
</feature>